<feature type="region of interest" description="Disordered" evidence="6">
    <location>
        <begin position="1"/>
        <end position="26"/>
    </location>
</feature>
<feature type="transmembrane region" description="Helical" evidence="7">
    <location>
        <begin position="85"/>
        <end position="108"/>
    </location>
</feature>
<dbReference type="GO" id="GO:0015123">
    <property type="term" value="F:acetate transmembrane transporter activity"/>
    <property type="evidence" value="ECO:0007669"/>
    <property type="project" value="TreeGrafter"/>
</dbReference>
<evidence type="ECO:0000256" key="4">
    <source>
        <dbReference type="ARBA" id="ARBA00022989"/>
    </source>
</evidence>
<dbReference type="EMBL" id="JAVRRD010000021">
    <property type="protein sequence ID" value="KAK5048569.1"/>
    <property type="molecule type" value="Genomic_DNA"/>
</dbReference>
<keyword evidence="5 7" id="KW-0472">Membrane</keyword>
<dbReference type="GO" id="GO:0005886">
    <property type="term" value="C:plasma membrane"/>
    <property type="evidence" value="ECO:0007669"/>
    <property type="project" value="TreeGrafter"/>
</dbReference>
<dbReference type="PANTHER" id="PTHR31123:SF1">
    <property type="entry name" value="ACCUMULATION OF DYADS PROTEIN 2-RELATED"/>
    <property type="match status" value="1"/>
</dbReference>
<accession>A0AAV9N3B3</accession>
<evidence type="ECO:0000256" key="2">
    <source>
        <dbReference type="ARBA" id="ARBA00005587"/>
    </source>
</evidence>
<feature type="transmembrane region" description="Helical" evidence="7">
    <location>
        <begin position="120"/>
        <end position="142"/>
    </location>
</feature>
<evidence type="ECO:0000256" key="3">
    <source>
        <dbReference type="ARBA" id="ARBA00022692"/>
    </source>
</evidence>
<dbReference type="NCBIfam" id="NF038013">
    <property type="entry name" value="AceTr_1"/>
    <property type="match status" value="1"/>
</dbReference>
<dbReference type="Pfam" id="PF01184">
    <property type="entry name" value="Gpr1_Fun34_YaaH"/>
    <property type="match status" value="1"/>
</dbReference>
<evidence type="ECO:0000256" key="1">
    <source>
        <dbReference type="ARBA" id="ARBA00004141"/>
    </source>
</evidence>
<comment type="caution">
    <text evidence="8">The sequence shown here is derived from an EMBL/GenBank/DDBJ whole genome shotgun (WGS) entry which is preliminary data.</text>
</comment>
<feature type="compositionally biased region" description="Basic and acidic residues" evidence="6">
    <location>
        <begin position="1"/>
        <end position="15"/>
    </location>
</feature>
<evidence type="ECO:0008006" key="10">
    <source>
        <dbReference type="Google" id="ProtNLM"/>
    </source>
</evidence>
<feature type="transmembrane region" description="Helical" evidence="7">
    <location>
        <begin position="179"/>
        <end position="201"/>
    </location>
</feature>
<dbReference type="PANTHER" id="PTHR31123">
    <property type="entry name" value="ACCUMULATION OF DYADS PROTEIN 2-RELATED"/>
    <property type="match status" value="1"/>
</dbReference>
<feature type="transmembrane region" description="Helical" evidence="7">
    <location>
        <begin position="213"/>
        <end position="232"/>
    </location>
</feature>
<dbReference type="InterPro" id="IPR051633">
    <property type="entry name" value="AceTr"/>
</dbReference>
<protein>
    <recommendedName>
        <fullName evidence="10">GPR1/FUN34/YaaH-class plasma membrane protein</fullName>
    </recommendedName>
</protein>
<organism evidence="8 9">
    <name type="scientific">Exophiala bonariae</name>
    <dbReference type="NCBI Taxonomy" id="1690606"/>
    <lineage>
        <taxon>Eukaryota</taxon>
        <taxon>Fungi</taxon>
        <taxon>Dikarya</taxon>
        <taxon>Ascomycota</taxon>
        <taxon>Pezizomycotina</taxon>
        <taxon>Eurotiomycetes</taxon>
        <taxon>Chaetothyriomycetidae</taxon>
        <taxon>Chaetothyriales</taxon>
        <taxon>Herpotrichiellaceae</taxon>
        <taxon>Exophiala</taxon>
    </lineage>
</organism>
<keyword evidence="9" id="KW-1185">Reference proteome</keyword>
<feature type="transmembrane region" description="Helical" evidence="7">
    <location>
        <begin position="154"/>
        <end position="173"/>
    </location>
</feature>
<keyword evidence="3 7" id="KW-0812">Transmembrane</keyword>
<dbReference type="Proteomes" id="UP001358417">
    <property type="component" value="Unassembled WGS sequence"/>
</dbReference>
<dbReference type="RefSeq" id="XP_064703928.1">
    <property type="nucleotide sequence ID" value="XM_064849225.1"/>
</dbReference>
<evidence type="ECO:0000256" key="7">
    <source>
        <dbReference type="SAM" id="Phobius"/>
    </source>
</evidence>
<evidence type="ECO:0000313" key="9">
    <source>
        <dbReference type="Proteomes" id="UP001358417"/>
    </source>
</evidence>
<comment type="subcellular location">
    <subcellularLocation>
        <location evidence="1">Membrane</location>
        <topology evidence="1">Multi-pass membrane protein</topology>
    </subcellularLocation>
</comment>
<dbReference type="InterPro" id="IPR047622">
    <property type="entry name" value="GPR1_FUN34_YAAH"/>
</dbReference>
<keyword evidence="4 7" id="KW-1133">Transmembrane helix</keyword>
<proteinExistence type="inferred from homology"/>
<feature type="transmembrane region" description="Helical" evidence="7">
    <location>
        <begin position="52"/>
        <end position="73"/>
    </location>
</feature>
<dbReference type="PROSITE" id="PS01114">
    <property type="entry name" value="GPR1_FUN34_YAAH"/>
    <property type="match status" value="1"/>
</dbReference>
<gene>
    <name evidence="8" type="ORF">LTR84_005660</name>
</gene>
<dbReference type="AlphaFoldDB" id="A0AAV9N3B3"/>
<sequence>MSDQFDRADRLEKHAASNSENNGQAHLERLRTKGGHDDDRTQPSLPVVHRSFANPAPLGLLSFATGIFLISMYGVQARGIATPNVLVGVLMFFGGVCQFISGIMEFVAGNTFGATVFPSYAAFNLSYAMIYIPGTGILSSYTDESGQLNAQFPQALAMYVWAWFILTAIFTVAAMRSSWVLFLDLFFLDIELLLLACGYMTGMESLLKAGNSIGFIVAFLSYWAGCAGLWAGGLTPLDIPTFAMYKAKE</sequence>
<comment type="similarity">
    <text evidence="2">Belongs to the acetate uptake transporter (AceTr) (TC 2.A.96) family.</text>
</comment>
<dbReference type="GeneID" id="89973835"/>
<evidence type="ECO:0000313" key="8">
    <source>
        <dbReference type="EMBL" id="KAK5048569.1"/>
    </source>
</evidence>
<reference evidence="8 9" key="1">
    <citation type="submission" date="2023-08" db="EMBL/GenBank/DDBJ databases">
        <title>Black Yeasts Isolated from many extreme environments.</title>
        <authorList>
            <person name="Coleine C."/>
            <person name="Stajich J.E."/>
            <person name="Selbmann L."/>
        </authorList>
    </citation>
    <scope>NUCLEOTIDE SEQUENCE [LARGE SCALE GENOMIC DNA]</scope>
    <source>
        <strain evidence="8 9">CCFEE 5792</strain>
    </source>
</reference>
<name>A0AAV9N3B3_9EURO</name>
<evidence type="ECO:0000256" key="6">
    <source>
        <dbReference type="SAM" id="MobiDB-lite"/>
    </source>
</evidence>
<evidence type="ECO:0000256" key="5">
    <source>
        <dbReference type="ARBA" id="ARBA00023136"/>
    </source>
</evidence>
<dbReference type="InterPro" id="IPR000791">
    <property type="entry name" value="Gpr1/Fun34/SatP-like"/>
</dbReference>